<evidence type="ECO:0000256" key="1">
    <source>
        <dbReference type="SAM" id="Phobius"/>
    </source>
</evidence>
<sequence length="1013" mass="108720">MRIKCRPIGLFLAFLFCLQLAFGCWQVFAQPVSAASTPQPVELPGDGPVVVQASLSQRAAAPGKAPIQIDVALADGTAAGAQIDSVEIQLAAQGSSSGLQWTRPDLSDPQIYEQEVASNSHLPSVYADEGMFIDGGGGVPDRTFAGYFSSPLPGGPVAICGFTLTAKLGTQDVQESYTLTVMLGDTSGDTYTYQTVFSLSALVKKPVIQLNKAAPTAEYTGSVTVTFDKGSGALKKDGGVQADIVSGTVLDQPGSYQLTVTDAAQNQAVAVFTIQQTVQLPREIAMQALPQKTVYAAGELLEVDGGSILCTYPDGDQQTVPLALDMCSPTGPFAANTTQQIAVYYQGQSTQFSVQVGERTLTGIEIAEEPKTSYIEGEIFTAVGGELLCRYSDGSAQQLDIDPAWCSGYRADVIGPAAITVTYGGHTVSYDITVRQKQLQKLAFSALPSKLQYTQGQPLDLTGGELQLTYDNGETDRLPLLFSYCTGYDPQQLGQQQITVTYDGRQLSFSVLVLAPRPTGIELIAPYKSDYFPGQPLDVTGGKVTLLYPDGKRETVDLTAAMCTGFTSSHPGTCTVTVQWGGLQTSFTVQVKVAAVLAIAVHSPPQKQTYIQGQPLLLSGAQLTVYYEGGRSEQVPITSDMISGYRPQLLGSQKLTVCFGGNSASFWVQVRSRRPVSAHLVAGAPTVFLQGQAFTAPNARIQVQFDSGDTQVYPLTALAVAGYRSDLPGRQTITATCSEGGGSTSVSFLVEVLSRSRADELTGLLEALPLGRLTRRDTGRVERLQYQYDALTALERTAVYNAGRLPLAQRELYLLDFPAVHRYCLQGEVILDLAAGEMSEGGDIQLQRMELEDVQLTPAVGYQQMMVLGYQLSYTGAVGQKDATLPQLQGRFWLYGLQDDGGQVQLWYRDTAENCWRQLPTAVDTEGYAVASLPGTGRYALQFTTQIPAQTLRSDQWRRTDIAFAPKTLENDADLVLDGSTVPATGSDSLLLWWSVLCVGAGSAALLWAMRHP</sequence>
<feature type="domain" description="Ig-like" evidence="3">
    <location>
        <begin position="368"/>
        <end position="434"/>
    </location>
</feature>
<feature type="domain" description="Ig-like" evidence="3">
    <location>
        <begin position="448"/>
        <end position="513"/>
    </location>
</feature>
<feature type="domain" description="Ig-like" evidence="3">
    <location>
        <begin position="526"/>
        <end position="591"/>
    </location>
</feature>
<proteinExistence type="predicted"/>
<keyword evidence="2" id="KW-0732">Signal</keyword>
<dbReference type="AlphaFoldDB" id="A0A1C6HW21"/>
<keyword evidence="1" id="KW-1133">Transmembrane helix</keyword>
<feature type="transmembrane region" description="Helical" evidence="1">
    <location>
        <begin position="991"/>
        <end position="1010"/>
    </location>
</feature>
<reference evidence="4" key="1">
    <citation type="submission" date="2015-09" db="EMBL/GenBank/DDBJ databases">
        <authorList>
            <consortium name="Pathogen Informatics"/>
        </authorList>
    </citation>
    <scope>NUCLEOTIDE SEQUENCE</scope>
    <source>
        <strain evidence="4">2789STDY5834896</strain>
    </source>
</reference>
<dbReference type="Gene3D" id="2.60.40.3630">
    <property type="match status" value="5"/>
</dbReference>
<organism evidence="4">
    <name type="scientific">uncultured Anaerotruncus sp</name>
    <dbReference type="NCBI Taxonomy" id="905011"/>
    <lineage>
        <taxon>Bacteria</taxon>
        <taxon>Bacillati</taxon>
        <taxon>Bacillota</taxon>
        <taxon>Clostridia</taxon>
        <taxon>Eubacteriales</taxon>
        <taxon>Oscillospiraceae</taxon>
        <taxon>Anaerotruncus</taxon>
        <taxon>environmental samples</taxon>
    </lineage>
</organism>
<dbReference type="EMBL" id="FMHG01000001">
    <property type="protein sequence ID" value="SCJ61954.1"/>
    <property type="molecule type" value="Genomic_DNA"/>
</dbReference>
<feature type="chain" id="PRO_5038610009" evidence="2">
    <location>
        <begin position="30"/>
        <end position="1013"/>
    </location>
</feature>
<gene>
    <name evidence="4" type="ORF">SAMEA3545359_01090</name>
</gene>
<dbReference type="InterPro" id="IPR022038">
    <property type="entry name" value="Ig-like_bact"/>
</dbReference>
<name>A0A1C6HW21_9FIRM</name>
<feature type="signal peptide" evidence="2">
    <location>
        <begin position="1"/>
        <end position="29"/>
    </location>
</feature>
<feature type="domain" description="Ig-like" evidence="3">
    <location>
        <begin position="290"/>
        <end position="356"/>
    </location>
</feature>
<dbReference type="PROSITE" id="PS51257">
    <property type="entry name" value="PROKAR_LIPOPROTEIN"/>
    <property type="match status" value="1"/>
</dbReference>
<feature type="domain" description="Ig-like" evidence="3">
    <location>
        <begin position="604"/>
        <end position="670"/>
    </location>
</feature>
<evidence type="ECO:0000313" key="4">
    <source>
        <dbReference type="EMBL" id="SCJ61954.1"/>
    </source>
</evidence>
<keyword evidence="1" id="KW-0812">Transmembrane</keyword>
<accession>A0A1C6HW21</accession>
<keyword evidence="1" id="KW-0472">Membrane</keyword>
<dbReference type="Pfam" id="PF07523">
    <property type="entry name" value="Big_3"/>
    <property type="match status" value="5"/>
</dbReference>
<evidence type="ECO:0000256" key="2">
    <source>
        <dbReference type="SAM" id="SignalP"/>
    </source>
</evidence>
<evidence type="ECO:0000259" key="3">
    <source>
        <dbReference type="Pfam" id="PF07523"/>
    </source>
</evidence>
<protein>
    <submittedName>
        <fullName evidence="4">Endo-beta-N-acetylglucosaminidase D</fullName>
    </submittedName>
</protein>